<proteinExistence type="predicted"/>
<dbReference type="InParanoid" id="A0A061FIT6"/>
<reference evidence="2 3" key="1">
    <citation type="journal article" date="2013" name="Genome Biol.">
        <title>The genome sequence of the most widely cultivated cacao type and its use to identify candidate genes regulating pod color.</title>
        <authorList>
            <person name="Motamayor J.C."/>
            <person name="Mockaitis K."/>
            <person name="Schmutz J."/>
            <person name="Haiminen N."/>
            <person name="Iii D.L."/>
            <person name="Cornejo O."/>
            <person name="Findley S.D."/>
            <person name="Zheng P."/>
            <person name="Utro F."/>
            <person name="Royaert S."/>
            <person name="Saski C."/>
            <person name="Jenkins J."/>
            <person name="Podicheti R."/>
            <person name="Zhao M."/>
            <person name="Scheffler B.E."/>
            <person name="Stack J.C."/>
            <person name="Feltus F.A."/>
            <person name="Mustiga G.M."/>
            <person name="Amores F."/>
            <person name="Phillips W."/>
            <person name="Marelli J.P."/>
            <person name="May G.D."/>
            <person name="Shapiro H."/>
            <person name="Ma J."/>
            <person name="Bustamante C.D."/>
            <person name="Schnell R.J."/>
            <person name="Main D."/>
            <person name="Gilbert D."/>
            <person name="Parida L."/>
            <person name="Kuhn D.N."/>
        </authorList>
    </citation>
    <scope>NUCLEOTIDE SEQUENCE [LARGE SCALE GENOMIC DNA]</scope>
    <source>
        <strain evidence="3">cv. Matina 1-6</strain>
    </source>
</reference>
<dbReference type="Gramene" id="EOY16587">
    <property type="protein sequence ID" value="EOY16587"/>
    <property type="gene ID" value="TCM_035396"/>
</dbReference>
<dbReference type="AlphaFoldDB" id="A0A061FIT6"/>
<organism evidence="2 3">
    <name type="scientific">Theobroma cacao</name>
    <name type="common">Cacao</name>
    <name type="synonym">Cocoa</name>
    <dbReference type="NCBI Taxonomy" id="3641"/>
    <lineage>
        <taxon>Eukaryota</taxon>
        <taxon>Viridiplantae</taxon>
        <taxon>Streptophyta</taxon>
        <taxon>Embryophyta</taxon>
        <taxon>Tracheophyta</taxon>
        <taxon>Spermatophyta</taxon>
        <taxon>Magnoliopsida</taxon>
        <taxon>eudicotyledons</taxon>
        <taxon>Gunneridae</taxon>
        <taxon>Pentapetalae</taxon>
        <taxon>rosids</taxon>
        <taxon>malvids</taxon>
        <taxon>Malvales</taxon>
        <taxon>Malvaceae</taxon>
        <taxon>Byttnerioideae</taxon>
        <taxon>Theobroma</taxon>
    </lineage>
</organism>
<evidence type="ECO:0000256" key="1">
    <source>
        <dbReference type="SAM" id="Phobius"/>
    </source>
</evidence>
<protein>
    <submittedName>
        <fullName evidence="2">Uncharacterized protein</fullName>
    </submittedName>
</protein>
<keyword evidence="1" id="KW-0812">Transmembrane</keyword>
<keyword evidence="1" id="KW-1133">Transmembrane helix</keyword>
<dbReference type="EMBL" id="CM001886">
    <property type="protein sequence ID" value="EOY16587.1"/>
    <property type="molecule type" value="Genomic_DNA"/>
</dbReference>
<keyword evidence="3" id="KW-1185">Reference proteome</keyword>
<name>A0A061FIT6_THECC</name>
<evidence type="ECO:0000313" key="3">
    <source>
        <dbReference type="Proteomes" id="UP000026915"/>
    </source>
</evidence>
<keyword evidence="1" id="KW-0472">Membrane</keyword>
<evidence type="ECO:0000313" key="2">
    <source>
        <dbReference type="EMBL" id="EOY16587.1"/>
    </source>
</evidence>
<gene>
    <name evidence="2" type="ORF">TCM_035396</name>
</gene>
<sequence>MCGERLEGMPQATKGIPINILFYWIVLPAAWLQQLLCMNYLDAFKKTKQGKEENALIIQRLRSQDPRFLKRQNIPVPSDVPSKDRICPQILPINKQPFQTLNPVISFVQRFFLFPSLLQNPKHPFSFLVFSSCRCRSIQSLYTWKQRLKMQSELLNSRPCLYV</sequence>
<dbReference type="Proteomes" id="UP000026915">
    <property type="component" value="Chromosome 8"/>
</dbReference>
<dbReference type="HOGENOM" id="CLU_1630002_0_0_1"/>
<feature type="transmembrane region" description="Helical" evidence="1">
    <location>
        <begin position="20"/>
        <end position="41"/>
    </location>
</feature>
<accession>A0A061FIT6</accession>